<feature type="transmembrane region" description="Helical" evidence="6">
    <location>
        <begin position="110"/>
        <end position="128"/>
    </location>
</feature>
<dbReference type="CDD" id="cd13128">
    <property type="entry name" value="MATE_Wzx_like"/>
    <property type="match status" value="1"/>
</dbReference>
<dbReference type="Proteomes" id="UP001212327">
    <property type="component" value="Unassembled WGS sequence"/>
</dbReference>
<gene>
    <name evidence="7" type="ORF">PGA78_13255</name>
</gene>
<evidence type="ECO:0000256" key="4">
    <source>
        <dbReference type="ARBA" id="ARBA00022989"/>
    </source>
</evidence>
<comment type="subcellular location">
    <subcellularLocation>
        <location evidence="1">Cell membrane</location>
        <topology evidence="1">Multi-pass membrane protein</topology>
    </subcellularLocation>
</comment>
<dbReference type="InterPro" id="IPR050833">
    <property type="entry name" value="Poly_Biosynth_Transport"/>
</dbReference>
<keyword evidence="2" id="KW-1003">Cell membrane</keyword>
<comment type="caution">
    <text evidence="7">The sequence shown here is derived from an EMBL/GenBank/DDBJ whole genome shotgun (WGS) entry which is preliminary data.</text>
</comment>
<dbReference type="GO" id="GO:0005886">
    <property type="term" value="C:plasma membrane"/>
    <property type="evidence" value="ECO:0007669"/>
    <property type="project" value="UniProtKB-SubCell"/>
</dbReference>
<keyword evidence="3 6" id="KW-0812">Transmembrane</keyword>
<evidence type="ECO:0000256" key="2">
    <source>
        <dbReference type="ARBA" id="ARBA00022475"/>
    </source>
</evidence>
<evidence type="ECO:0000256" key="1">
    <source>
        <dbReference type="ARBA" id="ARBA00004651"/>
    </source>
</evidence>
<feature type="transmembrane region" description="Helical" evidence="6">
    <location>
        <begin position="411"/>
        <end position="428"/>
    </location>
</feature>
<evidence type="ECO:0000256" key="3">
    <source>
        <dbReference type="ARBA" id="ARBA00022692"/>
    </source>
</evidence>
<feature type="transmembrane region" description="Helical" evidence="6">
    <location>
        <begin position="7"/>
        <end position="29"/>
    </location>
</feature>
<feature type="transmembrane region" description="Helical" evidence="6">
    <location>
        <begin position="287"/>
        <end position="306"/>
    </location>
</feature>
<name>A0AAW6A7N6_LACPA</name>
<dbReference type="EMBL" id="JAQLSF010000001">
    <property type="protein sequence ID" value="MDB1565707.1"/>
    <property type="molecule type" value="Genomic_DNA"/>
</dbReference>
<accession>A0AAW6A7N6</accession>
<proteinExistence type="predicted"/>
<dbReference type="InterPro" id="IPR002797">
    <property type="entry name" value="Polysacc_synth"/>
</dbReference>
<feature type="transmembrane region" description="Helical" evidence="6">
    <location>
        <begin position="83"/>
        <end position="104"/>
    </location>
</feature>
<sequence length="476" mass="53154">MTVVKNFLWNMGYQVFVLILPIITIPYVSRVLGPTGIGINAYTNSIVQYFILFGSLGLTMYGNRETAYQRDNPQKISNLFWELSFLKITTTSIAVVIYIVFIILSGEYAFFYLLQGLLLIASAIDVSWFFQGLEEFKITVVRNTFVKVVSLILIFTLVRSANDLWIYILILSGSQLIGNLTLFSYLPRYVHKPVWNKINLFKHARPTMVMFVPQIATQIYLQLNKTMLGAFVGVRAAGFYDNADKIVKIVLAIVTATGTVLLPHVAHSFAKGDRKAISSSLNSSMHFILVIAFPMTTGLIAIAPVFTDVFFGAKFQPVSVLLMIESLIIILVGISNAIGTQYLLPTNQMRPFTVSVVLGAVTNIILNIPMIFLWGAIGAMSATVIAEATVSAFQLIFVKKQLSLKKAFTETWKYLTAATIMGIYIYTYNSFIPIGNIAKVISSVLLGIIIYSIVLLLLRPRELLGMIMRLRQKQKK</sequence>
<keyword evidence="4 6" id="KW-1133">Transmembrane helix</keyword>
<reference evidence="7 8" key="1">
    <citation type="submission" date="2023-01" db="EMBL/GenBank/DDBJ databases">
        <title>Complete genome sequence of Lacticaseibacillus paracasei SRCM217440 isolated from Makgeolli.</title>
        <authorList>
            <person name="Yang H.-G."/>
            <person name="Jeong S.-J."/>
            <person name="Ha G.-S."/>
            <person name="Yang H.-J."/>
            <person name="Jeong D.-Y."/>
        </authorList>
    </citation>
    <scope>NUCLEOTIDE SEQUENCE [LARGE SCALE GENOMIC DNA]</scope>
    <source>
        <strain evidence="7 8">SRCM217440</strain>
    </source>
</reference>
<feature type="transmembrane region" description="Helical" evidence="6">
    <location>
        <begin position="41"/>
        <end position="62"/>
    </location>
</feature>
<feature type="transmembrane region" description="Helical" evidence="6">
    <location>
        <begin position="164"/>
        <end position="186"/>
    </location>
</feature>
<evidence type="ECO:0000313" key="7">
    <source>
        <dbReference type="EMBL" id="MDB1565707.1"/>
    </source>
</evidence>
<organism evidence="7 8">
    <name type="scientific">Lacticaseibacillus paracasei</name>
    <name type="common">Lactobacillus paracasei</name>
    <dbReference type="NCBI Taxonomy" id="1597"/>
    <lineage>
        <taxon>Bacteria</taxon>
        <taxon>Bacillati</taxon>
        <taxon>Bacillota</taxon>
        <taxon>Bacilli</taxon>
        <taxon>Lactobacillales</taxon>
        <taxon>Lactobacillaceae</taxon>
        <taxon>Lacticaseibacillus</taxon>
    </lineage>
</organism>
<feature type="transmembrane region" description="Helical" evidence="6">
    <location>
        <begin position="140"/>
        <end position="158"/>
    </location>
</feature>
<dbReference type="Pfam" id="PF01943">
    <property type="entry name" value="Polysacc_synt"/>
    <property type="match status" value="1"/>
</dbReference>
<dbReference type="PANTHER" id="PTHR30250">
    <property type="entry name" value="PST FAMILY PREDICTED COLANIC ACID TRANSPORTER"/>
    <property type="match status" value="1"/>
</dbReference>
<feature type="transmembrane region" description="Helical" evidence="6">
    <location>
        <begin position="380"/>
        <end position="399"/>
    </location>
</feature>
<feature type="transmembrane region" description="Helical" evidence="6">
    <location>
        <begin position="318"/>
        <end position="339"/>
    </location>
</feature>
<dbReference type="PANTHER" id="PTHR30250:SF11">
    <property type="entry name" value="O-ANTIGEN TRANSPORTER-RELATED"/>
    <property type="match status" value="1"/>
</dbReference>
<dbReference type="RefSeq" id="WP_272029213.1">
    <property type="nucleotide sequence ID" value="NZ_JAQLSF010000001.1"/>
</dbReference>
<keyword evidence="5 6" id="KW-0472">Membrane</keyword>
<feature type="transmembrane region" description="Helical" evidence="6">
    <location>
        <begin position="440"/>
        <end position="458"/>
    </location>
</feature>
<evidence type="ECO:0000256" key="5">
    <source>
        <dbReference type="ARBA" id="ARBA00023136"/>
    </source>
</evidence>
<evidence type="ECO:0000313" key="8">
    <source>
        <dbReference type="Proteomes" id="UP001212327"/>
    </source>
</evidence>
<dbReference type="AlphaFoldDB" id="A0AAW6A7N6"/>
<protein>
    <submittedName>
        <fullName evidence="7">Flippase</fullName>
    </submittedName>
</protein>
<feature type="transmembrane region" description="Helical" evidence="6">
    <location>
        <begin position="351"/>
        <end position="374"/>
    </location>
</feature>
<evidence type="ECO:0000256" key="6">
    <source>
        <dbReference type="SAM" id="Phobius"/>
    </source>
</evidence>